<keyword evidence="1" id="KW-0805">Transcription regulation</keyword>
<dbReference type="Gene3D" id="1.10.10.10">
    <property type="entry name" value="Winged helix-like DNA-binding domain superfamily/Winged helix DNA-binding domain"/>
    <property type="match status" value="1"/>
</dbReference>
<evidence type="ECO:0000256" key="1">
    <source>
        <dbReference type="ARBA" id="ARBA00023015"/>
    </source>
</evidence>
<dbReference type="Gene3D" id="1.20.120.530">
    <property type="entry name" value="GntR ligand-binding domain-like"/>
    <property type="match status" value="1"/>
</dbReference>
<reference evidence="5" key="1">
    <citation type="submission" date="2020-05" db="EMBL/GenBank/DDBJ databases">
        <title>Fertoebacter nigrum gen. nov., sp. nov., a new member of the family Rhodobacteraceae.</title>
        <authorList>
            <person name="Szuroczki S."/>
            <person name="Abbaszade G."/>
            <person name="Buni D."/>
            <person name="Schumann P."/>
            <person name="Toth E."/>
        </authorList>
    </citation>
    <scope>NUCLEOTIDE SEQUENCE</scope>
    <source>
        <strain evidence="5">RG-N-1a</strain>
    </source>
</reference>
<evidence type="ECO:0000259" key="4">
    <source>
        <dbReference type="PROSITE" id="PS50949"/>
    </source>
</evidence>
<gene>
    <name evidence="5" type="ORF">GEU84_018790</name>
</gene>
<dbReference type="EMBL" id="WHUT02000015">
    <property type="protein sequence ID" value="NUB46444.1"/>
    <property type="molecule type" value="Genomic_DNA"/>
</dbReference>
<dbReference type="SMART" id="SM00895">
    <property type="entry name" value="FCD"/>
    <property type="match status" value="1"/>
</dbReference>
<dbReference type="InterPro" id="IPR011711">
    <property type="entry name" value="GntR_C"/>
</dbReference>
<dbReference type="InterPro" id="IPR008920">
    <property type="entry name" value="TF_FadR/GntR_C"/>
</dbReference>
<dbReference type="PANTHER" id="PTHR43537">
    <property type="entry name" value="TRANSCRIPTIONAL REGULATOR, GNTR FAMILY"/>
    <property type="match status" value="1"/>
</dbReference>
<dbReference type="InterPro" id="IPR000524">
    <property type="entry name" value="Tscrpt_reg_HTH_GntR"/>
</dbReference>
<evidence type="ECO:0000313" key="5">
    <source>
        <dbReference type="EMBL" id="NUB46444.1"/>
    </source>
</evidence>
<dbReference type="SUPFAM" id="SSF48008">
    <property type="entry name" value="GntR ligand-binding domain-like"/>
    <property type="match status" value="1"/>
</dbReference>
<sequence>MTLAEKAYVSLRKDIVEGCFAPESPLRLADLSERYGMGFSPLREALNRLQAERLVTAESLRGFRVSARSLAEFEDALQARLLVETEALRLSIAKGDDAWEAKVVATLYALRQQTKREGGDVDELKTRHHAFHRSLLAACGSDWLLDFFERLYAATERYRIPALTAAGPQKRDIDAEHGAIAEAVLARDTTAAEALLREHYLRTAVTIRHGMSAT</sequence>
<evidence type="ECO:0000256" key="2">
    <source>
        <dbReference type="ARBA" id="ARBA00023125"/>
    </source>
</evidence>
<dbReference type="GO" id="GO:0003700">
    <property type="term" value="F:DNA-binding transcription factor activity"/>
    <property type="evidence" value="ECO:0007669"/>
    <property type="project" value="InterPro"/>
</dbReference>
<feature type="domain" description="HTH gntR-type" evidence="4">
    <location>
        <begin position="1"/>
        <end position="68"/>
    </location>
</feature>
<dbReference type="InterPro" id="IPR036388">
    <property type="entry name" value="WH-like_DNA-bd_sf"/>
</dbReference>
<dbReference type="Pfam" id="PF00392">
    <property type="entry name" value="GntR"/>
    <property type="match status" value="1"/>
</dbReference>
<evidence type="ECO:0000313" key="6">
    <source>
        <dbReference type="Proteomes" id="UP000484076"/>
    </source>
</evidence>
<proteinExistence type="predicted"/>
<dbReference type="PROSITE" id="PS50949">
    <property type="entry name" value="HTH_GNTR"/>
    <property type="match status" value="1"/>
</dbReference>
<dbReference type="SUPFAM" id="SSF46785">
    <property type="entry name" value="Winged helix' DNA-binding domain"/>
    <property type="match status" value="1"/>
</dbReference>
<keyword evidence="3" id="KW-0804">Transcription</keyword>
<name>A0A8X8KMJ3_9RHOB</name>
<keyword evidence="6" id="KW-1185">Reference proteome</keyword>
<dbReference type="PANTHER" id="PTHR43537:SF20">
    <property type="entry name" value="HTH-TYPE TRANSCRIPTIONAL REPRESSOR GLAR"/>
    <property type="match status" value="1"/>
</dbReference>
<dbReference type="Proteomes" id="UP000484076">
    <property type="component" value="Unassembled WGS sequence"/>
</dbReference>
<dbReference type="SMART" id="SM00345">
    <property type="entry name" value="HTH_GNTR"/>
    <property type="match status" value="1"/>
</dbReference>
<protein>
    <submittedName>
        <fullName evidence="5">FCD domain-containing protein</fullName>
    </submittedName>
</protein>
<keyword evidence="2" id="KW-0238">DNA-binding</keyword>
<accession>A0A8X8KMJ3</accession>
<dbReference type="RefSeq" id="WP_152828590.1">
    <property type="nucleotide sequence ID" value="NZ_WHUT02000015.1"/>
</dbReference>
<dbReference type="AlphaFoldDB" id="A0A8X8KMJ3"/>
<dbReference type="Pfam" id="PF07729">
    <property type="entry name" value="FCD"/>
    <property type="match status" value="1"/>
</dbReference>
<comment type="caution">
    <text evidence="5">The sequence shown here is derived from an EMBL/GenBank/DDBJ whole genome shotgun (WGS) entry which is preliminary data.</text>
</comment>
<organism evidence="5 6">
    <name type="scientific">Fertoeibacter niger</name>
    <dbReference type="NCBI Taxonomy" id="2656921"/>
    <lineage>
        <taxon>Bacteria</taxon>
        <taxon>Pseudomonadati</taxon>
        <taxon>Pseudomonadota</taxon>
        <taxon>Alphaproteobacteria</taxon>
        <taxon>Rhodobacterales</taxon>
        <taxon>Paracoccaceae</taxon>
        <taxon>Fertoeibacter</taxon>
    </lineage>
</organism>
<evidence type="ECO:0000256" key="3">
    <source>
        <dbReference type="ARBA" id="ARBA00023163"/>
    </source>
</evidence>
<dbReference type="InterPro" id="IPR036390">
    <property type="entry name" value="WH_DNA-bd_sf"/>
</dbReference>
<dbReference type="GO" id="GO:0003677">
    <property type="term" value="F:DNA binding"/>
    <property type="evidence" value="ECO:0007669"/>
    <property type="project" value="UniProtKB-KW"/>
</dbReference>